<reference evidence="2 3" key="1">
    <citation type="submission" date="2021-06" db="EMBL/GenBank/DDBJ databases">
        <title>Caerostris darwini draft genome.</title>
        <authorList>
            <person name="Kono N."/>
            <person name="Arakawa K."/>
        </authorList>
    </citation>
    <scope>NUCLEOTIDE SEQUENCE [LARGE SCALE GENOMIC DNA]</scope>
</reference>
<feature type="region of interest" description="Disordered" evidence="1">
    <location>
        <begin position="64"/>
        <end position="86"/>
    </location>
</feature>
<gene>
    <name evidence="2" type="ORF">CDAR_77071</name>
</gene>
<protein>
    <submittedName>
        <fullName evidence="2">Uncharacterized protein</fullName>
    </submittedName>
</protein>
<evidence type="ECO:0000313" key="2">
    <source>
        <dbReference type="EMBL" id="GIY17052.1"/>
    </source>
</evidence>
<dbReference type="EMBL" id="BPLQ01005770">
    <property type="protein sequence ID" value="GIY17052.1"/>
    <property type="molecule type" value="Genomic_DNA"/>
</dbReference>
<keyword evidence="3" id="KW-1185">Reference proteome</keyword>
<dbReference type="Proteomes" id="UP001054837">
    <property type="component" value="Unassembled WGS sequence"/>
</dbReference>
<proteinExistence type="predicted"/>
<name>A0AAV4RAC4_9ARAC</name>
<feature type="compositionally biased region" description="Basic and acidic residues" evidence="1">
    <location>
        <begin position="77"/>
        <end position="86"/>
    </location>
</feature>
<organism evidence="2 3">
    <name type="scientific">Caerostris darwini</name>
    <dbReference type="NCBI Taxonomy" id="1538125"/>
    <lineage>
        <taxon>Eukaryota</taxon>
        <taxon>Metazoa</taxon>
        <taxon>Ecdysozoa</taxon>
        <taxon>Arthropoda</taxon>
        <taxon>Chelicerata</taxon>
        <taxon>Arachnida</taxon>
        <taxon>Araneae</taxon>
        <taxon>Araneomorphae</taxon>
        <taxon>Entelegynae</taxon>
        <taxon>Araneoidea</taxon>
        <taxon>Araneidae</taxon>
        <taxon>Caerostris</taxon>
    </lineage>
</organism>
<evidence type="ECO:0000256" key="1">
    <source>
        <dbReference type="SAM" id="MobiDB-lite"/>
    </source>
</evidence>
<feature type="region of interest" description="Disordered" evidence="1">
    <location>
        <begin position="35"/>
        <end position="54"/>
    </location>
</feature>
<comment type="caution">
    <text evidence="2">The sequence shown here is derived from an EMBL/GenBank/DDBJ whole genome shotgun (WGS) entry which is preliminary data.</text>
</comment>
<accession>A0AAV4RAC4</accession>
<evidence type="ECO:0000313" key="3">
    <source>
        <dbReference type="Proteomes" id="UP001054837"/>
    </source>
</evidence>
<dbReference type="AlphaFoldDB" id="A0AAV4RAC4"/>
<sequence length="86" mass="9601">MSYSQIGVNESTTPMTYLSTPVTIGPFVRFNRSMIHSGRLPPPRPTDYKSVENGSMCKPCSLGRKFKKTGTDLQTQRSEKSKEKDG</sequence>